<dbReference type="Proteomes" id="UP001396898">
    <property type="component" value="Unassembled WGS sequence"/>
</dbReference>
<organism evidence="1 2">
    <name type="scientific">Apiospora marii</name>
    <dbReference type="NCBI Taxonomy" id="335849"/>
    <lineage>
        <taxon>Eukaryota</taxon>
        <taxon>Fungi</taxon>
        <taxon>Dikarya</taxon>
        <taxon>Ascomycota</taxon>
        <taxon>Pezizomycotina</taxon>
        <taxon>Sordariomycetes</taxon>
        <taxon>Xylariomycetidae</taxon>
        <taxon>Amphisphaeriales</taxon>
        <taxon>Apiosporaceae</taxon>
        <taxon>Apiospora</taxon>
    </lineage>
</organism>
<sequence length="1103" mass="122592">MTSIGRIQAGFAQASQELTVAAANLNFDFTLIKVEAPPEYQTIGNLLTPTRVREAETGSIHVTARKLGALFEDACPDTPNLIKAYGSRALEISKDVSEADLDSPGQIRNWIRTEFGGVDATSIWAAATSSKAAIPVHLLACIIARMWTHSEAISVWAEMVAERKKEILLDFEKGVQVPMALASAAQQEITRDHLGRWDASARAWLHTADNARQRQYKQFLLIIKNLSIAIHRHNVSLYKDVLSVWASALTATEGLISGKPHAVRDGPVLLGLSAWHIFPDMLVFNGPTGSIHVSMNDPLVRPGGVLSLGISDPAHREEQGVYWSLSLSHHMYYGEAVKRTRRLDVDGSRLTLNDLFLVCIGSLLRRWSIPKNGINKAIMIMQEMKRVVPAGENRVVNGDWRHVIEQSLNAYTAGDKEAVLAVSLGRRRPGFMPAPLTDERKPLFGLLHITNLLFLLKDPDRKIELLRRLAARVKGLDNTNSIIFCFDQNSAQGLYLQFATALPRTEESESLPSPACRRNCYHRWIQVPVFVQATYTDTIRLAKRERHVGASRTFGGVQEETDDGQPMIPTLPVFIPDPELSSIELNPVLNLRGGSGDVEPSFIDDTDAVAIATIAQIHEEENSYYRSLEWQDPLSHADNMLSVAEEIQLNEQKETAKDSCNNDTEMSFEYASEDDINKTSIQKARELEHAEWVGGQEAAAALEDAAERKYLEYCAYYLTGWERKLKAETIEYLRPYQQEITEQSLPSALPEVGNSGVVIFKGYPWYYDGYVDVITLEGESRDTFGPFFGQHSGSESLRRNSLAKHEHAVVYSKHESLPNTTPEPPVITMDDILWCFEHELIDPTRLTMLLEKEPAFAFLKVLAAVGEIYREPTAGGATISGSIVENVFDPPIFSKKLEKDDWADAPSYLSIDQTAAIALIGYFETGSNFIESMKGDYNIIGLSGADSIFVRTAILHDPELSYPDYSFTRILGNIGKPGLSILTSPSKLMVRKLDPAAWRIESAAFNGAPLDSFAHTSLHLSLTEWEAPLVQFQSVGQRDADVNVIEAVVSVRDAGNWVADVDICRALLSDRLNREAFISDTGKDEAMRTSCFLSRPGTRFLTT</sequence>
<keyword evidence="1" id="KW-0418">Kinase</keyword>
<protein>
    <submittedName>
        <fullName evidence="1">Serine threonine kinase</fullName>
    </submittedName>
</protein>
<evidence type="ECO:0000313" key="1">
    <source>
        <dbReference type="EMBL" id="KAK8015783.1"/>
    </source>
</evidence>
<keyword evidence="1" id="KW-0808">Transferase</keyword>
<accession>A0ABR1RNG7</accession>
<keyword evidence="2" id="KW-1185">Reference proteome</keyword>
<gene>
    <name evidence="1" type="ORF">PG991_008671</name>
</gene>
<reference evidence="1 2" key="1">
    <citation type="submission" date="2023-01" db="EMBL/GenBank/DDBJ databases">
        <title>Analysis of 21 Apiospora genomes using comparative genomics revels a genus with tremendous synthesis potential of carbohydrate active enzymes and secondary metabolites.</title>
        <authorList>
            <person name="Sorensen T."/>
        </authorList>
    </citation>
    <scope>NUCLEOTIDE SEQUENCE [LARGE SCALE GENOMIC DNA]</scope>
    <source>
        <strain evidence="1 2">CBS 20057</strain>
    </source>
</reference>
<name>A0ABR1RNG7_9PEZI</name>
<evidence type="ECO:0000313" key="2">
    <source>
        <dbReference type="Proteomes" id="UP001396898"/>
    </source>
</evidence>
<dbReference type="EMBL" id="JAQQWI010000012">
    <property type="protein sequence ID" value="KAK8015783.1"/>
    <property type="molecule type" value="Genomic_DNA"/>
</dbReference>
<comment type="caution">
    <text evidence="1">The sequence shown here is derived from an EMBL/GenBank/DDBJ whole genome shotgun (WGS) entry which is preliminary data.</text>
</comment>
<dbReference type="GO" id="GO:0016301">
    <property type="term" value="F:kinase activity"/>
    <property type="evidence" value="ECO:0007669"/>
    <property type="project" value="UniProtKB-KW"/>
</dbReference>
<proteinExistence type="predicted"/>